<dbReference type="PANTHER" id="PTHR42695">
    <property type="entry name" value="GLUTAMINE AMIDOTRANSFERASE YLR126C-RELATED"/>
    <property type="match status" value="1"/>
</dbReference>
<organism evidence="2 3">
    <name type="scientific">Micrococcoides hystricis</name>
    <dbReference type="NCBI Taxonomy" id="1572761"/>
    <lineage>
        <taxon>Bacteria</taxon>
        <taxon>Bacillati</taxon>
        <taxon>Actinomycetota</taxon>
        <taxon>Actinomycetes</taxon>
        <taxon>Micrococcales</taxon>
        <taxon>Micrococcaceae</taxon>
        <taxon>Micrococcoides</taxon>
    </lineage>
</organism>
<dbReference type="SUPFAM" id="SSF52317">
    <property type="entry name" value="Class I glutamine amidotransferase-like"/>
    <property type="match status" value="1"/>
</dbReference>
<feature type="domain" description="Glutamine amidotransferase" evidence="1">
    <location>
        <begin position="46"/>
        <end position="175"/>
    </location>
</feature>
<dbReference type="InterPro" id="IPR017926">
    <property type="entry name" value="GATASE"/>
</dbReference>
<sequence>MRTAVILSHAPVVAQQEPLAGHVPKILRQLGYEPIIRSFVAGTAPVEHVDLLLVMGSFESVLDHQLPWLETERDYIRAQQDRGVPVIGICFGAQLLAQLLGGQVGNAAEAENGFYWFSCTPESFVDAGPWAEFHYQCFTLPPGATLLAYTPVANQGFVHGKNLGLQFHLELTAEAAELLLAEEPTMLTDEQRHRFLRQLAAEAETYQARGRRVLETFLQTLA</sequence>
<accession>A0ABV6P832</accession>
<name>A0ABV6P832_9MICC</name>
<keyword evidence="2" id="KW-0315">Glutamine amidotransferase</keyword>
<dbReference type="PROSITE" id="PS51273">
    <property type="entry name" value="GATASE_TYPE_1"/>
    <property type="match status" value="1"/>
</dbReference>
<protein>
    <submittedName>
        <fullName evidence="2">Type 1 glutamine amidotransferase</fullName>
    </submittedName>
</protein>
<gene>
    <name evidence="2" type="ORF">ACFFFR_02615</name>
</gene>
<dbReference type="Pfam" id="PF00117">
    <property type="entry name" value="GATase"/>
    <property type="match status" value="1"/>
</dbReference>
<dbReference type="EMBL" id="JBHLUB010000002">
    <property type="protein sequence ID" value="MFC0581284.1"/>
    <property type="molecule type" value="Genomic_DNA"/>
</dbReference>
<evidence type="ECO:0000313" key="3">
    <source>
        <dbReference type="Proteomes" id="UP001589862"/>
    </source>
</evidence>
<evidence type="ECO:0000313" key="2">
    <source>
        <dbReference type="EMBL" id="MFC0581284.1"/>
    </source>
</evidence>
<comment type="caution">
    <text evidence="2">The sequence shown here is derived from an EMBL/GenBank/DDBJ whole genome shotgun (WGS) entry which is preliminary data.</text>
</comment>
<reference evidence="2 3" key="1">
    <citation type="submission" date="2024-09" db="EMBL/GenBank/DDBJ databases">
        <authorList>
            <person name="Sun Q."/>
            <person name="Mori K."/>
        </authorList>
    </citation>
    <scope>NUCLEOTIDE SEQUENCE [LARGE SCALE GENOMIC DNA]</scope>
    <source>
        <strain evidence="2 3">NCAIM B.02604</strain>
    </source>
</reference>
<dbReference type="Gene3D" id="3.40.50.880">
    <property type="match status" value="1"/>
</dbReference>
<evidence type="ECO:0000259" key="1">
    <source>
        <dbReference type="Pfam" id="PF00117"/>
    </source>
</evidence>
<dbReference type="InterPro" id="IPR029062">
    <property type="entry name" value="Class_I_gatase-like"/>
</dbReference>
<keyword evidence="3" id="KW-1185">Reference proteome</keyword>
<dbReference type="PANTHER" id="PTHR42695:SF5">
    <property type="entry name" value="GLUTAMINE AMIDOTRANSFERASE YLR126C-RELATED"/>
    <property type="match status" value="1"/>
</dbReference>
<dbReference type="Proteomes" id="UP001589862">
    <property type="component" value="Unassembled WGS sequence"/>
</dbReference>
<dbReference type="CDD" id="cd01741">
    <property type="entry name" value="GATase1_1"/>
    <property type="match status" value="1"/>
</dbReference>
<proteinExistence type="predicted"/>
<dbReference type="InterPro" id="IPR044992">
    <property type="entry name" value="ChyE-like"/>
</dbReference>
<dbReference type="RefSeq" id="WP_377457974.1">
    <property type="nucleotide sequence ID" value="NZ_JBHLUB010000002.1"/>
</dbReference>